<keyword evidence="4" id="KW-0175">Coiled coil</keyword>
<comment type="cofactor">
    <cofactor evidence="1">
        <name>Mg(2+)</name>
        <dbReference type="ChEBI" id="CHEBI:18420"/>
    </cofactor>
</comment>
<feature type="domain" description="GGDEF" evidence="5">
    <location>
        <begin position="128"/>
        <end position="260"/>
    </location>
</feature>
<dbReference type="EC" id="2.7.7.65" evidence="2"/>
<evidence type="ECO:0000313" key="7">
    <source>
        <dbReference type="Proteomes" id="UP000553442"/>
    </source>
</evidence>
<dbReference type="PROSITE" id="PS50887">
    <property type="entry name" value="GGDEF"/>
    <property type="match status" value="1"/>
</dbReference>
<dbReference type="InterPro" id="IPR000160">
    <property type="entry name" value="GGDEF_dom"/>
</dbReference>
<reference evidence="6 7" key="1">
    <citation type="submission" date="2020-08" db="EMBL/GenBank/DDBJ databases">
        <title>Genomic Encyclopedia of Archaeal and Bacterial Type Strains, Phase II (KMG-II): from individual species to whole genera.</title>
        <authorList>
            <person name="Goeker M."/>
        </authorList>
    </citation>
    <scope>NUCLEOTIDE SEQUENCE [LARGE SCALE GENOMIC DNA]</scope>
    <source>
        <strain evidence="6 7">5AG</strain>
    </source>
</reference>
<dbReference type="AlphaFoldDB" id="A0A7W5K1T4"/>
<organism evidence="6 7">
    <name type="scientific">Halomonas campaniensis</name>
    <dbReference type="NCBI Taxonomy" id="213554"/>
    <lineage>
        <taxon>Bacteria</taxon>
        <taxon>Pseudomonadati</taxon>
        <taxon>Pseudomonadota</taxon>
        <taxon>Gammaproteobacteria</taxon>
        <taxon>Oceanospirillales</taxon>
        <taxon>Halomonadaceae</taxon>
        <taxon>Halomonas</taxon>
    </lineage>
</organism>
<evidence type="ECO:0000256" key="2">
    <source>
        <dbReference type="ARBA" id="ARBA00012528"/>
    </source>
</evidence>
<comment type="catalytic activity">
    <reaction evidence="3">
        <text>2 GTP = 3',3'-c-di-GMP + 2 diphosphate</text>
        <dbReference type="Rhea" id="RHEA:24898"/>
        <dbReference type="ChEBI" id="CHEBI:33019"/>
        <dbReference type="ChEBI" id="CHEBI:37565"/>
        <dbReference type="ChEBI" id="CHEBI:58805"/>
        <dbReference type="EC" id="2.7.7.65"/>
    </reaction>
</comment>
<dbReference type="NCBIfam" id="NF038266">
    <property type="entry name" value="diguan_SiaD"/>
    <property type="match status" value="1"/>
</dbReference>
<feature type="coiled-coil region" evidence="4">
    <location>
        <begin position="183"/>
        <end position="210"/>
    </location>
</feature>
<dbReference type="GO" id="GO:1902201">
    <property type="term" value="P:negative regulation of bacterial-type flagellum-dependent cell motility"/>
    <property type="evidence" value="ECO:0007669"/>
    <property type="project" value="TreeGrafter"/>
</dbReference>
<dbReference type="GO" id="GO:0043709">
    <property type="term" value="P:cell adhesion involved in single-species biofilm formation"/>
    <property type="evidence" value="ECO:0007669"/>
    <property type="project" value="TreeGrafter"/>
</dbReference>
<dbReference type="NCBIfam" id="TIGR00254">
    <property type="entry name" value="GGDEF"/>
    <property type="match status" value="1"/>
</dbReference>
<dbReference type="SMART" id="SM00267">
    <property type="entry name" value="GGDEF"/>
    <property type="match status" value="1"/>
</dbReference>
<evidence type="ECO:0000256" key="4">
    <source>
        <dbReference type="SAM" id="Coils"/>
    </source>
</evidence>
<sequence length="260" mass="30074">MTRRDEQALLERVEALLAEPDHAGHPLHEVLEALAAQYRSQQHQLERLISISDRYQQLALEARQVTQKRYERSLRRQQKLSRISDGYQAMMRERNQALHQASTHDPLTQLANRRLIDERLRQLEAAGRPYTLALLDIDRFKSINDRHGHDVGDRLLVAIAATMREVLRESDLCGRWGGEEFILLLAETRLDEARRIVERLRERVSAVTITSCEERLSVTLSAGISEHRIGERHLTTLQRADQALLEAKRNGRDRCLTADR</sequence>
<dbReference type="GO" id="GO:0052621">
    <property type="term" value="F:diguanylate cyclase activity"/>
    <property type="evidence" value="ECO:0007669"/>
    <property type="project" value="UniProtKB-EC"/>
</dbReference>
<dbReference type="EMBL" id="JACHZF010000007">
    <property type="protein sequence ID" value="MBB3330333.1"/>
    <property type="molecule type" value="Genomic_DNA"/>
</dbReference>
<dbReference type="InterPro" id="IPR029787">
    <property type="entry name" value="Nucleotide_cyclase"/>
</dbReference>
<dbReference type="PANTHER" id="PTHR45138:SF9">
    <property type="entry name" value="DIGUANYLATE CYCLASE DGCM-RELATED"/>
    <property type="match status" value="1"/>
</dbReference>
<dbReference type="Gene3D" id="3.30.70.270">
    <property type="match status" value="1"/>
</dbReference>
<dbReference type="Proteomes" id="UP000553442">
    <property type="component" value="Unassembled WGS sequence"/>
</dbReference>
<dbReference type="PANTHER" id="PTHR45138">
    <property type="entry name" value="REGULATORY COMPONENTS OF SENSORY TRANSDUCTION SYSTEM"/>
    <property type="match status" value="1"/>
</dbReference>
<dbReference type="RefSeq" id="WP_183330451.1">
    <property type="nucleotide sequence ID" value="NZ_JACHZF010000007.1"/>
</dbReference>
<protein>
    <recommendedName>
        <fullName evidence="2">diguanylate cyclase</fullName>
        <ecNumber evidence="2">2.7.7.65</ecNumber>
    </recommendedName>
</protein>
<proteinExistence type="predicted"/>
<evidence type="ECO:0000256" key="3">
    <source>
        <dbReference type="ARBA" id="ARBA00034247"/>
    </source>
</evidence>
<keyword evidence="7" id="KW-1185">Reference proteome</keyword>
<dbReference type="InterPro" id="IPR043128">
    <property type="entry name" value="Rev_trsase/Diguanyl_cyclase"/>
</dbReference>
<accession>A0A7W5K1T4</accession>
<dbReference type="CDD" id="cd01949">
    <property type="entry name" value="GGDEF"/>
    <property type="match status" value="1"/>
</dbReference>
<gene>
    <name evidence="6" type="ORF">BDK63_001190</name>
</gene>
<dbReference type="InterPro" id="IPR050469">
    <property type="entry name" value="Diguanylate_Cyclase"/>
</dbReference>
<dbReference type="SUPFAM" id="SSF55073">
    <property type="entry name" value="Nucleotide cyclase"/>
    <property type="match status" value="1"/>
</dbReference>
<evidence type="ECO:0000256" key="1">
    <source>
        <dbReference type="ARBA" id="ARBA00001946"/>
    </source>
</evidence>
<dbReference type="FunFam" id="3.30.70.270:FF:000001">
    <property type="entry name" value="Diguanylate cyclase domain protein"/>
    <property type="match status" value="1"/>
</dbReference>
<dbReference type="GO" id="GO:0005886">
    <property type="term" value="C:plasma membrane"/>
    <property type="evidence" value="ECO:0007669"/>
    <property type="project" value="TreeGrafter"/>
</dbReference>
<comment type="caution">
    <text evidence="6">The sequence shown here is derived from an EMBL/GenBank/DDBJ whole genome shotgun (WGS) entry which is preliminary data.</text>
</comment>
<evidence type="ECO:0000259" key="5">
    <source>
        <dbReference type="PROSITE" id="PS50887"/>
    </source>
</evidence>
<evidence type="ECO:0000313" key="6">
    <source>
        <dbReference type="EMBL" id="MBB3330333.1"/>
    </source>
</evidence>
<name>A0A7W5K1T4_9GAMM</name>
<dbReference type="Pfam" id="PF00990">
    <property type="entry name" value="GGDEF"/>
    <property type="match status" value="1"/>
</dbReference>